<dbReference type="Gene3D" id="3.40.630.10">
    <property type="entry name" value="Zn peptidases"/>
    <property type="match status" value="1"/>
</dbReference>
<dbReference type="InterPro" id="IPR053138">
    <property type="entry name" value="N-alpha-Ac-DABA_deacetylase"/>
</dbReference>
<organism evidence="6 7">
    <name type="scientific">Neomesorhizobium albiziae</name>
    <dbReference type="NCBI Taxonomy" id="335020"/>
    <lineage>
        <taxon>Bacteria</taxon>
        <taxon>Pseudomonadati</taxon>
        <taxon>Pseudomonadota</taxon>
        <taxon>Alphaproteobacteria</taxon>
        <taxon>Hyphomicrobiales</taxon>
        <taxon>Phyllobacteriaceae</taxon>
        <taxon>Neomesorhizobium</taxon>
    </lineage>
</organism>
<dbReference type="Proteomes" id="UP000323300">
    <property type="component" value="Unassembled WGS sequence"/>
</dbReference>
<accession>A0A1I4EDI8</accession>
<evidence type="ECO:0000259" key="5">
    <source>
        <dbReference type="Pfam" id="PF24827"/>
    </source>
</evidence>
<keyword evidence="4" id="KW-0862">Zinc</keyword>
<evidence type="ECO:0000256" key="2">
    <source>
        <dbReference type="ARBA" id="ARBA00022723"/>
    </source>
</evidence>
<feature type="domain" description="Succinylglutamate desuccinylase/Aspartoacylase catalytic" evidence="5">
    <location>
        <begin position="49"/>
        <end position="238"/>
    </location>
</feature>
<dbReference type="GO" id="GO:0016811">
    <property type="term" value="F:hydrolase activity, acting on carbon-nitrogen (but not peptide) bonds, in linear amides"/>
    <property type="evidence" value="ECO:0007669"/>
    <property type="project" value="InterPro"/>
</dbReference>
<dbReference type="Pfam" id="PF24827">
    <property type="entry name" value="AstE_AspA_cat"/>
    <property type="match status" value="1"/>
</dbReference>
<comment type="cofactor">
    <cofactor evidence="1">
        <name>Zn(2+)</name>
        <dbReference type="ChEBI" id="CHEBI:29105"/>
    </cofactor>
</comment>
<dbReference type="RefSeq" id="WP_149763141.1">
    <property type="nucleotide sequence ID" value="NZ_BSPE01000059.1"/>
</dbReference>
<evidence type="ECO:0000313" key="6">
    <source>
        <dbReference type="EMBL" id="SFL03323.1"/>
    </source>
</evidence>
<evidence type="ECO:0000313" key="7">
    <source>
        <dbReference type="Proteomes" id="UP000323300"/>
    </source>
</evidence>
<name>A0A1I4EDI8_9HYPH</name>
<keyword evidence="3" id="KW-0378">Hydrolase</keyword>
<dbReference type="SUPFAM" id="SSF53187">
    <property type="entry name" value="Zn-dependent exopeptidases"/>
    <property type="match status" value="1"/>
</dbReference>
<dbReference type="CDD" id="cd06252">
    <property type="entry name" value="M14_ASTE_ASPA-like"/>
    <property type="match status" value="1"/>
</dbReference>
<dbReference type="InterPro" id="IPR055438">
    <property type="entry name" value="AstE_AspA_cat"/>
</dbReference>
<dbReference type="PIRSF" id="PIRSF039012">
    <property type="entry name" value="ASP"/>
    <property type="match status" value="1"/>
</dbReference>
<protein>
    <recommendedName>
        <fullName evidence="5">Succinylglutamate desuccinylase/Aspartoacylase catalytic domain-containing protein</fullName>
    </recommendedName>
</protein>
<sequence>MVSATRIWTPVDFDADGKQCEWLRLPFSSDLSAYGFVPIPVVCIKNGEGPTALLIAGNHGDEYEGQVALGKLARQTEVHEVQGRLIILPALNFPAVEAGRRVSPLDGGNLNRMFPGDAAGSPTQMIAHYVSDVLLPMADLVIDLHSGGRSLHYLPCALVRPGKTDAETAELIDLINAFGAPITSISDGSGGGGATTLSSVAHKLGVAILTTELGGGATLSREGQRLAEQGLARVLRHYGLLPRTVPVAGSRTRLMKVDGVDAFTYATHKGIFEPAAELGEMVAPGQLAGVIHPIDWPLRPAEPIHFRQSGMVACRRAPSLTLPGDCLFKLMVDAGADSPFRVHRAAATHS</sequence>
<dbReference type="PANTHER" id="PTHR37326">
    <property type="entry name" value="BLL3975 PROTEIN"/>
    <property type="match status" value="1"/>
</dbReference>
<evidence type="ECO:0000256" key="4">
    <source>
        <dbReference type="ARBA" id="ARBA00022833"/>
    </source>
</evidence>
<dbReference type="GO" id="GO:0046872">
    <property type="term" value="F:metal ion binding"/>
    <property type="evidence" value="ECO:0007669"/>
    <property type="project" value="UniProtKB-KW"/>
</dbReference>
<proteinExistence type="predicted"/>
<evidence type="ECO:0000256" key="1">
    <source>
        <dbReference type="ARBA" id="ARBA00001947"/>
    </source>
</evidence>
<dbReference type="PANTHER" id="PTHR37326:SF1">
    <property type="entry name" value="BLL3975 PROTEIN"/>
    <property type="match status" value="1"/>
</dbReference>
<dbReference type="GO" id="GO:0016788">
    <property type="term" value="F:hydrolase activity, acting on ester bonds"/>
    <property type="evidence" value="ECO:0007669"/>
    <property type="project" value="InterPro"/>
</dbReference>
<dbReference type="AlphaFoldDB" id="A0A1I4EDI8"/>
<evidence type="ECO:0000256" key="3">
    <source>
        <dbReference type="ARBA" id="ARBA00022801"/>
    </source>
</evidence>
<dbReference type="OrthoDB" id="9782876at2"/>
<reference evidence="6 7" key="1">
    <citation type="submission" date="2016-10" db="EMBL/GenBank/DDBJ databases">
        <authorList>
            <person name="Varghese N."/>
            <person name="Submissions S."/>
        </authorList>
    </citation>
    <scope>NUCLEOTIDE SEQUENCE [LARGE SCALE GENOMIC DNA]</scope>
    <source>
        <strain evidence="6 7">DSM 21822</strain>
    </source>
</reference>
<gene>
    <name evidence="6" type="ORF">SAMN04488498_1257</name>
</gene>
<keyword evidence="2" id="KW-0479">Metal-binding</keyword>
<dbReference type="InterPro" id="IPR043795">
    <property type="entry name" value="N-alpha-Ac-DABA-like"/>
</dbReference>
<dbReference type="EMBL" id="FOSL01000025">
    <property type="protein sequence ID" value="SFL03323.1"/>
    <property type="molecule type" value="Genomic_DNA"/>
</dbReference>
<keyword evidence="7" id="KW-1185">Reference proteome</keyword>